<protein>
    <submittedName>
        <fullName evidence="1">Uncharacterized protein</fullName>
    </submittedName>
</protein>
<dbReference type="EMBL" id="UINC01180891">
    <property type="protein sequence ID" value="SVD90313.1"/>
    <property type="molecule type" value="Genomic_DNA"/>
</dbReference>
<dbReference type="AlphaFoldDB" id="A0A382Z4D3"/>
<organism evidence="1">
    <name type="scientific">marine metagenome</name>
    <dbReference type="NCBI Taxonomy" id="408172"/>
    <lineage>
        <taxon>unclassified sequences</taxon>
        <taxon>metagenomes</taxon>
        <taxon>ecological metagenomes</taxon>
    </lineage>
</organism>
<proteinExistence type="predicted"/>
<dbReference type="PROSITE" id="PS51257">
    <property type="entry name" value="PROKAR_LIPOPROTEIN"/>
    <property type="match status" value="1"/>
</dbReference>
<reference evidence="1" key="1">
    <citation type="submission" date="2018-05" db="EMBL/GenBank/DDBJ databases">
        <authorList>
            <person name="Lanie J.A."/>
            <person name="Ng W.-L."/>
            <person name="Kazmierczak K.M."/>
            <person name="Andrzejewski T.M."/>
            <person name="Davidsen T.M."/>
            <person name="Wayne K.J."/>
            <person name="Tettelin H."/>
            <person name="Glass J.I."/>
            <person name="Rusch D."/>
            <person name="Podicherti R."/>
            <person name="Tsui H.-C.T."/>
            <person name="Winkler M.E."/>
        </authorList>
    </citation>
    <scope>NUCLEOTIDE SEQUENCE</scope>
</reference>
<name>A0A382Z4D3_9ZZZZ</name>
<feature type="non-terminal residue" evidence="1">
    <location>
        <position position="242"/>
    </location>
</feature>
<sequence length="242" mass="25254">MKKQSSNKSAWSAAFFVGCIVTIVAMVPSANADLLVYEPFDYADGSTLTGQGGALGTTGTWTAHETHNGDWYIHGEGISADIVVAPGPVLNHFDGIVDNLPTSGSYVGLPGPADVGRGPDEDFEIGRNMDASIALDPSVTATFTSGTTTWISYLSVKAWDRNEEQPNLVIGTDPAPNGSRGDNYGGIGNGFSGFGTGGGPTRNNRTRVYPMFYDAGQYSNVNGPIPNNAYSQAASEVSAADS</sequence>
<gene>
    <name evidence="1" type="ORF">METZ01_LOCUS443167</name>
</gene>
<accession>A0A382Z4D3</accession>
<evidence type="ECO:0000313" key="1">
    <source>
        <dbReference type="EMBL" id="SVD90313.1"/>
    </source>
</evidence>